<dbReference type="InterPro" id="IPR001708">
    <property type="entry name" value="YidC/ALB3/OXA1/COX18"/>
</dbReference>
<evidence type="ECO:0000256" key="13">
    <source>
        <dbReference type="HAMAP-Rule" id="MF_01810"/>
    </source>
</evidence>
<keyword evidence="9 13" id="KW-0472">Membrane</keyword>
<dbReference type="PANTHER" id="PTHR12428">
    <property type="entry name" value="OXA1"/>
    <property type="match status" value="1"/>
</dbReference>
<keyword evidence="17" id="KW-1185">Reference proteome</keyword>
<name>A0AAX4HQG2_9BACT</name>
<keyword evidence="4 13" id="KW-0813">Transport</keyword>
<reference evidence="16 17" key="1">
    <citation type="submission" date="2023-11" db="EMBL/GenBank/DDBJ databases">
        <title>Peredibacter starrii A3.12.</title>
        <authorList>
            <person name="Mitchell R.J."/>
        </authorList>
    </citation>
    <scope>NUCLEOTIDE SEQUENCE [LARGE SCALE GENOMIC DNA]</scope>
    <source>
        <strain evidence="16 17">A3.12</strain>
    </source>
</reference>
<dbReference type="AlphaFoldDB" id="A0AAX4HQG2"/>
<feature type="domain" description="Membrane insertase YidC/Oxa/ALB C-terminal" evidence="15">
    <location>
        <begin position="299"/>
        <end position="476"/>
    </location>
</feature>
<dbReference type="Proteomes" id="UP001324634">
    <property type="component" value="Chromosome"/>
</dbReference>
<dbReference type="GO" id="GO:0051205">
    <property type="term" value="P:protein insertion into membrane"/>
    <property type="evidence" value="ECO:0007669"/>
    <property type="project" value="TreeGrafter"/>
</dbReference>
<feature type="transmembrane region" description="Helical" evidence="13">
    <location>
        <begin position="460"/>
        <end position="479"/>
    </location>
</feature>
<keyword evidence="8 13" id="KW-1133">Transmembrane helix</keyword>
<feature type="transmembrane region" description="Helical" evidence="13">
    <location>
        <begin position="298"/>
        <end position="317"/>
    </location>
</feature>
<feature type="transmembrane region" description="Helical" evidence="13">
    <location>
        <begin position="6"/>
        <end position="27"/>
    </location>
</feature>
<dbReference type="Pfam" id="PF02096">
    <property type="entry name" value="60KD_IMP"/>
    <property type="match status" value="1"/>
</dbReference>
<evidence type="ECO:0000256" key="3">
    <source>
        <dbReference type="ARBA" id="ARBA00015325"/>
    </source>
</evidence>
<feature type="region of interest" description="Disordered" evidence="14">
    <location>
        <begin position="35"/>
        <end position="62"/>
    </location>
</feature>
<dbReference type="PRINTS" id="PR01900">
    <property type="entry name" value="YIDCPROTEIN"/>
</dbReference>
<evidence type="ECO:0000256" key="14">
    <source>
        <dbReference type="SAM" id="MobiDB-lite"/>
    </source>
</evidence>
<comment type="function">
    <text evidence="13">Required for the insertion and/or proper folding and/or complex formation of integral membrane proteins into the membrane. Involved in integration of membrane proteins that insert both dependently and independently of the Sec translocase complex, as well as at least some lipoproteins. Aids folding of multispanning membrane proteins.</text>
</comment>
<evidence type="ECO:0000256" key="9">
    <source>
        <dbReference type="ARBA" id="ARBA00023136"/>
    </source>
</evidence>
<accession>A0AAX4HQG2</accession>
<dbReference type="KEGG" id="psti:SOO65_01400"/>
<evidence type="ECO:0000256" key="6">
    <source>
        <dbReference type="ARBA" id="ARBA00022692"/>
    </source>
</evidence>
<evidence type="ECO:0000259" key="15">
    <source>
        <dbReference type="Pfam" id="PF02096"/>
    </source>
</evidence>
<dbReference type="InterPro" id="IPR019998">
    <property type="entry name" value="Membr_insert_YidC"/>
</dbReference>
<evidence type="ECO:0000256" key="2">
    <source>
        <dbReference type="ARBA" id="ARBA00010527"/>
    </source>
</evidence>
<dbReference type="PANTHER" id="PTHR12428:SF65">
    <property type="entry name" value="CYTOCHROME C OXIDASE ASSEMBLY PROTEIN COX18, MITOCHONDRIAL"/>
    <property type="match status" value="1"/>
</dbReference>
<evidence type="ECO:0000256" key="4">
    <source>
        <dbReference type="ARBA" id="ARBA00022448"/>
    </source>
</evidence>
<evidence type="ECO:0000256" key="12">
    <source>
        <dbReference type="ARBA" id="ARBA00033342"/>
    </source>
</evidence>
<keyword evidence="6 13" id="KW-0812">Transmembrane</keyword>
<dbReference type="InterPro" id="IPR047196">
    <property type="entry name" value="YidC_ALB_C"/>
</dbReference>
<dbReference type="HAMAP" id="MF_01810">
    <property type="entry name" value="YidC_type1"/>
    <property type="match status" value="1"/>
</dbReference>
<gene>
    <name evidence="13 16" type="primary">yidC</name>
    <name evidence="16" type="ORF">SOO65_01400</name>
</gene>
<feature type="transmembrane region" description="Helical" evidence="13">
    <location>
        <begin position="368"/>
        <end position="389"/>
    </location>
</feature>
<comment type="subcellular location">
    <subcellularLocation>
        <location evidence="1">Cell inner membrane</location>
        <topology evidence="1">Multi-pass membrane protein</topology>
    </subcellularLocation>
    <subcellularLocation>
        <location evidence="13">Cell membrane</location>
        <topology evidence="13">Multi-pass membrane protein</topology>
    </subcellularLocation>
</comment>
<dbReference type="InterPro" id="IPR028055">
    <property type="entry name" value="YidC/Oxa/ALB_C"/>
</dbReference>
<dbReference type="RefSeq" id="WP_321395781.1">
    <property type="nucleotide sequence ID" value="NZ_CP139487.1"/>
</dbReference>
<dbReference type="GO" id="GO:0032977">
    <property type="term" value="F:membrane insertase activity"/>
    <property type="evidence" value="ECO:0007669"/>
    <property type="project" value="InterPro"/>
</dbReference>
<keyword evidence="7 13" id="KW-0653">Protein transport</keyword>
<comment type="similarity">
    <text evidence="2 13">Belongs to the OXA1/ALB3/YidC family. Type 1 subfamily.</text>
</comment>
<dbReference type="GO" id="GO:0005886">
    <property type="term" value="C:plasma membrane"/>
    <property type="evidence" value="ECO:0007669"/>
    <property type="project" value="UniProtKB-SubCell"/>
</dbReference>
<protein>
    <recommendedName>
        <fullName evidence="3 13">Membrane protein insertase YidC</fullName>
    </recommendedName>
    <alternativeName>
        <fullName evidence="12 13">Foldase YidC</fullName>
    </alternativeName>
    <alternativeName>
        <fullName evidence="11 13">Membrane integrase YidC</fullName>
    </alternativeName>
    <alternativeName>
        <fullName evidence="13">Membrane protein YidC</fullName>
    </alternativeName>
</protein>
<evidence type="ECO:0000256" key="11">
    <source>
        <dbReference type="ARBA" id="ARBA00033245"/>
    </source>
</evidence>
<dbReference type="CDD" id="cd20070">
    <property type="entry name" value="5TM_YidC_Alb3"/>
    <property type="match status" value="1"/>
</dbReference>
<evidence type="ECO:0000313" key="16">
    <source>
        <dbReference type="EMBL" id="WPU65397.1"/>
    </source>
</evidence>
<evidence type="ECO:0000256" key="7">
    <source>
        <dbReference type="ARBA" id="ARBA00022927"/>
    </source>
</evidence>
<dbReference type="NCBIfam" id="TIGR03592">
    <property type="entry name" value="yidC_oxa1_cterm"/>
    <property type="match status" value="1"/>
</dbReference>
<evidence type="ECO:0000256" key="1">
    <source>
        <dbReference type="ARBA" id="ARBA00004429"/>
    </source>
</evidence>
<dbReference type="GO" id="GO:0015031">
    <property type="term" value="P:protein transport"/>
    <property type="evidence" value="ECO:0007669"/>
    <property type="project" value="UniProtKB-KW"/>
</dbReference>
<proteinExistence type="inferred from homology"/>
<sequence>MGSEQRNALMAVVLSGAILFGWQYFFAPPKPAATAPIEPTAKTQPVQSGTTAPTEGTTAGPIEPVADEMFSLSANGVTVSFDNSLTVTNFENPQAAFDFGATVGKEKPMRVEFDFGNGFHPIRFAKTAEANKYFSAENDVTLVTGLDEKGRANFALTSTKPFKYRFVYNSVAKKLENGQERFFSFFTDKLNKHLPGDEDSGDRAIKWAGIDFNYHLFGTYFDKEQSLIYKNGTDNTFSMFSNKPELSLTYHMVFVKKEYNYLTELGNQLNKSVDFGWWGIFAVWILKGLQFFHNFTPNYGICIILLTLVVRMITFPLQYKSFVSMKKLQLVQPELTKIREKFKDDPARMQKESMELFRKSGANPIGGCLPLLLQMPVFFAFYKVLYSAVELVDAPFFGWIQDLSNKDPYFVLPVLMTVAMFFQQKLTPNTIQDPVQKKIMLFMPLVFGFIMKDLPSGLSLYIFVSTLFGILQQLMVFNAKSKNTPVVV</sequence>
<keyword evidence="5 13" id="KW-1003">Cell membrane</keyword>
<organism evidence="16 17">
    <name type="scientific">Peredibacter starrii</name>
    <dbReference type="NCBI Taxonomy" id="28202"/>
    <lineage>
        <taxon>Bacteria</taxon>
        <taxon>Pseudomonadati</taxon>
        <taxon>Bdellovibrionota</taxon>
        <taxon>Bacteriovoracia</taxon>
        <taxon>Bacteriovoracales</taxon>
        <taxon>Bacteriovoracaceae</taxon>
        <taxon>Peredibacter</taxon>
    </lineage>
</organism>
<evidence type="ECO:0000256" key="8">
    <source>
        <dbReference type="ARBA" id="ARBA00022989"/>
    </source>
</evidence>
<keyword evidence="10 13" id="KW-0143">Chaperone</keyword>
<comment type="subunit">
    <text evidence="13">Interacts with the Sec translocase complex via SecD. Specifically interacts with transmembrane segments of nascent integral membrane proteins during membrane integration.</text>
</comment>
<evidence type="ECO:0000313" key="17">
    <source>
        <dbReference type="Proteomes" id="UP001324634"/>
    </source>
</evidence>
<dbReference type="EMBL" id="CP139487">
    <property type="protein sequence ID" value="WPU65397.1"/>
    <property type="molecule type" value="Genomic_DNA"/>
</dbReference>
<evidence type="ECO:0000256" key="10">
    <source>
        <dbReference type="ARBA" id="ARBA00023186"/>
    </source>
</evidence>
<feature type="compositionally biased region" description="Low complexity" evidence="14">
    <location>
        <begin position="35"/>
        <end position="61"/>
    </location>
</feature>
<evidence type="ECO:0000256" key="5">
    <source>
        <dbReference type="ARBA" id="ARBA00022475"/>
    </source>
</evidence>